<protein>
    <submittedName>
        <fullName evidence="1">Uncharacterized protein</fullName>
    </submittedName>
</protein>
<evidence type="ECO:0000313" key="1">
    <source>
        <dbReference type="EMBL" id="MPN48200.1"/>
    </source>
</evidence>
<reference evidence="1" key="1">
    <citation type="submission" date="2019-08" db="EMBL/GenBank/DDBJ databases">
        <authorList>
            <person name="Kucharzyk K."/>
            <person name="Murdoch R.W."/>
            <person name="Higgins S."/>
            <person name="Loffler F."/>
        </authorList>
    </citation>
    <scope>NUCLEOTIDE SEQUENCE</scope>
</reference>
<dbReference type="AlphaFoldDB" id="A0A645IAQ1"/>
<proteinExistence type="predicted"/>
<accession>A0A645IAQ1</accession>
<name>A0A645IAQ1_9ZZZZ</name>
<dbReference type="EMBL" id="VSSQ01110298">
    <property type="protein sequence ID" value="MPN48200.1"/>
    <property type="molecule type" value="Genomic_DNA"/>
</dbReference>
<organism evidence="1">
    <name type="scientific">bioreactor metagenome</name>
    <dbReference type="NCBI Taxonomy" id="1076179"/>
    <lineage>
        <taxon>unclassified sequences</taxon>
        <taxon>metagenomes</taxon>
        <taxon>ecological metagenomes</taxon>
    </lineage>
</organism>
<gene>
    <name evidence="1" type="ORF">SDC9_195805</name>
</gene>
<comment type="caution">
    <text evidence="1">The sequence shown here is derived from an EMBL/GenBank/DDBJ whole genome shotgun (WGS) entry which is preliminary data.</text>
</comment>
<sequence length="89" mass="10265">MIDSCIIGLEAVVFGALERFFDPVECVFGCAHIRQHRIQIRLIIREFVLFDVAQPEQVDGCICRHLCGHHEKQCVGQPFSRLIPEHQQH</sequence>